<keyword evidence="2" id="KW-1185">Reference proteome</keyword>
<proteinExistence type="predicted"/>
<protein>
    <submittedName>
        <fullName evidence="1">8968_t:CDS:1</fullName>
    </submittedName>
</protein>
<dbReference type="EMBL" id="CAJVPP010005131">
    <property type="protein sequence ID" value="CAG8660418.1"/>
    <property type="molecule type" value="Genomic_DNA"/>
</dbReference>
<sequence length="214" mass="24362">MLEDLSILCKKRSEEIGLQLLEITCKYLQGKTQKAVKIYNLFEKVGVDKIKYITTYTANAISELINDKFQEIINNFSKQNPKELHHMSSKDESSIPKISKKILLEVNASTTPMSAKEVSIKHLNSNSSDNSSKIGLVAVSTLSVSQVRSSKKSRLLISILPNDPEEKQKHIIELVLKQFSYLYLSDSDEYSERFNLNSSTLYLLCNRDHKEESI</sequence>
<dbReference type="Proteomes" id="UP000789375">
    <property type="component" value="Unassembled WGS sequence"/>
</dbReference>
<name>A0A9N9E0P6_FUNMO</name>
<dbReference type="AlphaFoldDB" id="A0A9N9E0P6"/>
<evidence type="ECO:0000313" key="1">
    <source>
        <dbReference type="EMBL" id="CAG8660418.1"/>
    </source>
</evidence>
<gene>
    <name evidence="1" type="ORF">FMOSSE_LOCUS11912</name>
</gene>
<comment type="caution">
    <text evidence="1">The sequence shown here is derived from an EMBL/GenBank/DDBJ whole genome shotgun (WGS) entry which is preliminary data.</text>
</comment>
<organism evidence="1 2">
    <name type="scientific">Funneliformis mosseae</name>
    <name type="common">Endomycorrhizal fungus</name>
    <name type="synonym">Glomus mosseae</name>
    <dbReference type="NCBI Taxonomy" id="27381"/>
    <lineage>
        <taxon>Eukaryota</taxon>
        <taxon>Fungi</taxon>
        <taxon>Fungi incertae sedis</taxon>
        <taxon>Mucoromycota</taxon>
        <taxon>Glomeromycotina</taxon>
        <taxon>Glomeromycetes</taxon>
        <taxon>Glomerales</taxon>
        <taxon>Glomeraceae</taxon>
        <taxon>Funneliformis</taxon>
    </lineage>
</organism>
<reference evidence="1" key="1">
    <citation type="submission" date="2021-06" db="EMBL/GenBank/DDBJ databases">
        <authorList>
            <person name="Kallberg Y."/>
            <person name="Tangrot J."/>
            <person name="Rosling A."/>
        </authorList>
    </citation>
    <scope>NUCLEOTIDE SEQUENCE</scope>
    <source>
        <strain evidence="1">87-6 pot B 2015</strain>
    </source>
</reference>
<evidence type="ECO:0000313" key="2">
    <source>
        <dbReference type="Proteomes" id="UP000789375"/>
    </source>
</evidence>
<accession>A0A9N9E0P6</accession>